<dbReference type="EMBL" id="JAUJYN010000003">
    <property type="protein sequence ID" value="KAK1276377.1"/>
    <property type="molecule type" value="Genomic_DNA"/>
</dbReference>
<evidence type="ECO:0000313" key="2">
    <source>
        <dbReference type="Proteomes" id="UP001179952"/>
    </source>
</evidence>
<keyword evidence="2" id="KW-1185">Reference proteome</keyword>
<reference evidence="1" key="2">
    <citation type="submission" date="2023-06" db="EMBL/GenBank/DDBJ databases">
        <authorList>
            <person name="Ma L."/>
            <person name="Liu K.-W."/>
            <person name="Li Z."/>
            <person name="Hsiao Y.-Y."/>
            <person name="Qi Y."/>
            <person name="Fu T."/>
            <person name="Tang G."/>
            <person name="Zhang D."/>
            <person name="Sun W.-H."/>
            <person name="Liu D.-K."/>
            <person name="Li Y."/>
            <person name="Chen G.-Z."/>
            <person name="Liu X.-D."/>
            <person name="Liao X.-Y."/>
            <person name="Jiang Y.-T."/>
            <person name="Yu X."/>
            <person name="Hao Y."/>
            <person name="Huang J."/>
            <person name="Zhao X.-W."/>
            <person name="Ke S."/>
            <person name="Chen Y.-Y."/>
            <person name="Wu W.-L."/>
            <person name="Hsu J.-L."/>
            <person name="Lin Y.-F."/>
            <person name="Huang M.-D."/>
            <person name="Li C.-Y."/>
            <person name="Huang L."/>
            <person name="Wang Z.-W."/>
            <person name="Zhao X."/>
            <person name="Zhong W.-Y."/>
            <person name="Peng D.-H."/>
            <person name="Ahmad S."/>
            <person name="Lan S."/>
            <person name="Zhang J.-S."/>
            <person name="Tsai W.-C."/>
            <person name="Van De Peer Y."/>
            <person name="Liu Z.-J."/>
        </authorList>
    </citation>
    <scope>NUCLEOTIDE SEQUENCE</scope>
    <source>
        <strain evidence="1">SCP</strain>
        <tissue evidence="1">Leaves</tissue>
    </source>
</reference>
<dbReference type="AlphaFoldDB" id="A0AAV9BJ03"/>
<protein>
    <submittedName>
        <fullName evidence="1">Uncharacterized protein</fullName>
    </submittedName>
</protein>
<comment type="caution">
    <text evidence="1">The sequence shown here is derived from an EMBL/GenBank/DDBJ whole genome shotgun (WGS) entry which is preliminary data.</text>
</comment>
<organism evidence="1 2">
    <name type="scientific">Acorus gramineus</name>
    <name type="common">Dwarf sweet flag</name>
    <dbReference type="NCBI Taxonomy" id="55184"/>
    <lineage>
        <taxon>Eukaryota</taxon>
        <taxon>Viridiplantae</taxon>
        <taxon>Streptophyta</taxon>
        <taxon>Embryophyta</taxon>
        <taxon>Tracheophyta</taxon>
        <taxon>Spermatophyta</taxon>
        <taxon>Magnoliopsida</taxon>
        <taxon>Liliopsida</taxon>
        <taxon>Acoraceae</taxon>
        <taxon>Acorus</taxon>
    </lineage>
</organism>
<evidence type="ECO:0000313" key="1">
    <source>
        <dbReference type="EMBL" id="KAK1276377.1"/>
    </source>
</evidence>
<proteinExistence type="predicted"/>
<dbReference type="Proteomes" id="UP001179952">
    <property type="component" value="Unassembled WGS sequence"/>
</dbReference>
<accession>A0AAV9BJ03</accession>
<name>A0AAV9BJ03_ACOGR</name>
<reference evidence="1" key="1">
    <citation type="journal article" date="2023" name="Nat. Commun.">
        <title>Diploid and tetraploid genomes of Acorus and the evolution of monocots.</title>
        <authorList>
            <person name="Ma L."/>
            <person name="Liu K.W."/>
            <person name="Li Z."/>
            <person name="Hsiao Y.Y."/>
            <person name="Qi Y."/>
            <person name="Fu T."/>
            <person name="Tang G.D."/>
            <person name="Zhang D."/>
            <person name="Sun W.H."/>
            <person name="Liu D.K."/>
            <person name="Li Y."/>
            <person name="Chen G.Z."/>
            <person name="Liu X.D."/>
            <person name="Liao X.Y."/>
            <person name="Jiang Y.T."/>
            <person name="Yu X."/>
            <person name="Hao Y."/>
            <person name="Huang J."/>
            <person name="Zhao X.W."/>
            <person name="Ke S."/>
            <person name="Chen Y.Y."/>
            <person name="Wu W.L."/>
            <person name="Hsu J.L."/>
            <person name="Lin Y.F."/>
            <person name="Huang M.D."/>
            <person name="Li C.Y."/>
            <person name="Huang L."/>
            <person name="Wang Z.W."/>
            <person name="Zhao X."/>
            <person name="Zhong W.Y."/>
            <person name="Peng D.H."/>
            <person name="Ahmad S."/>
            <person name="Lan S."/>
            <person name="Zhang J.S."/>
            <person name="Tsai W.C."/>
            <person name="Van de Peer Y."/>
            <person name="Liu Z.J."/>
        </authorList>
    </citation>
    <scope>NUCLEOTIDE SEQUENCE</scope>
    <source>
        <strain evidence="1">SCP</strain>
    </source>
</reference>
<gene>
    <name evidence="1" type="ORF">QJS04_geneDACA016776</name>
</gene>
<sequence length="54" mass="6384">MSRACFDIVMQHHLIFLDKFKPVLKKERALTKDEEIWKPRRRSTDGQCPADVVV</sequence>